<keyword evidence="5" id="KW-0046">Antibiotic resistance</keyword>
<dbReference type="InterPro" id="IPR028345">
    <property type="entry name" value="Antibiotic_NAT-like"/>
</dbReference>
<dbReference type="SUPFAM" id="SSF110710">
    <property type="entry name" value="TTHA0583/YokD-like"/>
    <property type="match status" value="1"/>
</dbReference>
<dbReference type="EMBL" id="PGTO01000001">
    <property type="protein sequence ID" value="RAU23553.1"/>
    <property type="molecule type" value="Genomic_DNA"/>
</dbReference>
<evidence type="ECO:0000256" key="5">
    <source>
        <dbReference type="RuleBase" id="RU365031"/>
    </source>
</evidence>
<evidence type="ECO:0000256" key="4">
    <source>
        <dbReference type="ARBA" id="ARBA00023315"/>
    </source>
</evidence>
<comment type="similarity">
    <text evidence="1 5">Belongs to the antibiotic N-acetyltransferase family.</text>
</comment>
<evidence type="ECO:0000313" key="7">
    <source>
        <dbReference type="Proteomes" id="UP000251075"/>
    </source>
</evidence>
<dbReference type="Proteomes" id="UP000251075">
    <property type="component" value="Unassembled WGS sequence"/>
</dbReference>
<dbReference type="PANTHER" id="PTHR11104">
    <property type="entry name" value="AMINOGLYCOSIDE N3-ACETYLTRANSFERASE"/>
    <property type="match status" value="1"/>
</dbReference>
<dbReference type="AlphaFoldDB" id="A0A364P2J7"/>
<name>A0A364P2J7_9PROT</name>
<evidence type="ECO:0000256" key="3">
    <source>
        <dbReference type="ARBA" id="ARBA00022679"/>
    </source>
</evidence>
<gene>
    <name evidence="6" type="ORF">CU669_00135</name>
</gene>
<dbReference type="RefSeq" id="WP_112141783.1">
    <property type="nucleotide sequence ID" value="NZ_PGTO01000001.1"/>
</dbReference>
<comment type="caution">
    <text evidence="6">The sequence shown here is derived from an EMBL/GenBank/DDBJ whole genome shotgun (WGS) entry which is preliminary data.</text>
</comment>
<protein>
    <recommendedName>
        <fullName evidence="2 5">Aminoglycoside N(3)-acetyltransferase</fullName>
        <ecNumber evidence="5">2.3.1.-</ecNumber>
    </recommendedName>
</protein>
<evidence type="ECO:0000256" key="1">
    <source>
        <dbReference type="ARBA" id="ARBA00006383"/>
    </source>
</evidence>
<dbReference type="InterPro" id="IPR003679">
    <property type="entry name" value="Amioglycoside_AcTrfase"/>
</dbReference>
<reference evidence="6 7" key="1">
    <citation type="submission" date="2017-11" db="EMBL/GenBank/DDBJ databases">
        <title>Draft genome sequence of magnetotactic bacterium Magnetospirillum kuznetsovii LBB-42.</title>
        <authorList>
            <person name="Grouzdev D.S."/>
            <person name="Rysina M.S."/>
            <person name="Baslerov R.V."/>
            <person name="Koziaeva V."/>
        </authorList>
    </citation>
    <scope>NUCLEOTIDE SEQUENCE [LARGE SCALE GENOMIC DNA]</scope>
    <source>
        <strain evidence="6 7">LBB-42</strain>
    </source>
</reference>
<dbReference type="OrthoDB" id="7330654at2"/>
<dbReference type="PANTHER" id="PTHR11104:SF0">
    <property type="entry name" value="SPBETA PROPHAGE-DERIVED AMINOGLYCOSIDE N(3')-ACETYLTRANSFERASE-LIKE PROTEIN YOKD"/>
    <property type="match status" value="1"/>
</dbReference>
<evidence type="ECO:0000256" key="2">
    <source>
        <dbReference type="ARBA" id="ARBA00012882"/>
    </source>
</evidence>
<dbReference type="GO" id="GO:0046353">
    <property type="term" value="F:aminoglycoside 3-N-acetyltransferase activity"/>
    <property type="evidence" value="ECO:0007669"/>
    <property type="project" value="UniProtKB-EC"/>
</dbReference>
<evidence type="ECO:0000313" key="6">
    <source>
        <dbReference type="EMBL" id="RAU23553.1"/>
    </source>
</evidence>
<keyword evidence="4 5" id="KW-0012">Acyltransferase</keyword>
<sequence length="272" mass="30764">MSESGRGQPYTYDELVAAYAELGVERGRLVYLTSDIGKLFTFETPGKTAVLEAHYRALLDLIGPEGTLVIPTANLNLCNTDILFDPANTPSHNVGMLSEFIRRQPGVRRSMHPFESYAAVGSLAADIIDDASRHAFGPESPEGRMAERDALSVSIGLYPRFSCSTMHHVEHLMAVPYRYTKEYMHPVLRDGVRQVEPFYRMVRYADSDIERSFGQYVFEDFTACHTIRKADVGRGSIYAYSMGEFVKSAVSSFKRDPYIWCVRPPELRPWRV</sequence>
<dbReference type="Pfam" id="PF02522">
    <property type="entry name" value="Antibiotic_NAT"/>
    <property type="match status" value="1"/>
</dbReference>
<proteinExistence type="inferred from homology"/>
<organism evidence="6 7">
    <name type="scientific">Paramagnetospirillum kuznetsovii</name>
    <dbReference type="NCBI Taxonomy" id="2053833"/>
    <lineage>
        <taxon>Bacteria</taxon>
        <taxon>Pseudomonadati</taxon>
        <taxon>Pseudomonadota</taxon>
        <taxon>Alphaproteobacteria</taxon>
        <taxon>Rhodospirillales</taxon>
        <taxon>Magnetospirillaceae</taxon>
        <taxon>Paramagnetospirillum</taxon>
    </lineage>
</organism>
<dbReference type="EC" id="2.3.1.-" evidence="5"/>
<comment type="catalytic activity">
    <reaction evidence="5">
        <text>a 2-deoxystreptamine antibiotic + acetyl-CoA = an N(3)-acetyl-2-deoxystreptamine antibiotic + CoA + H(+)</text>
        <dbReference type="Rhea" id="RHEA:12665"/>
        <dbReference type="ChEBI" id="CHEBI:15378"/>
        <dbReference type="ChEBI" id="CHEBI:57287"/>
        <dbReference type="ChEBI" id="CHEBI:57288"/>
        <dbReference type="ChEBI" id="CHEBI:57921"/>
        <dbReference type="ChEBI" id="CHEBI:77452"/>
        <dbReference type="EC" id="2.3.1.81"/>
    </reaction>
</comment>
<dbReference type="GO" id="GO:0046677">
    <property type="term" value="P:response to antibiotic"/>
    <property type="evidence" value="ECO:0007669"/>
    <property type="project" value="UniProtKB-KW"/>
</dbReference>
<keyword evidence="3 5" id="KW-0808">Transferase</keyword>
<accession>A0A364P2J7</accession>
<keyword evidence="7" id="KW-1185">Reference proteome</keyword>